<dbReference type="Proteomes" id="UP000075544">
    <property type="component" value="Unassembled WGS sequence"/>
</dbReference>
<dbReference type="RefSeq" id="WP_061525510.1">
    <property type="nucleotide sequence ID" value="NZ_JRHX01000087.1"/>
</dbReference>
<comment type="caution">
    <text evidence="1">The sequence shown here is derived from an EMBL/GenBank/DDBJ whole genome shotgun (WGS) entry which is preliminary data.</text>
</comment>
<organism evidence="1 2">
    <name type="scientific">Acinetobacter venetianus</name>
    <dbReference type="NCBI Taxonomy" id="52133"/>
    <lineage>
        <taxon>Bacteria</taxon>
        <taxon>Pseudomonadati</taxon>
        <taxon>Pseudomonadota</taxon>
        <taxon>Gammaproteobacteria</taxon>
        <taxon>Moraxellales</taxon>
        <taxon>Moraxellaceae</taxon>
        <taxon>Acinetobacter</taxon>
    </lineage>
</organism>
<reference evidence="1 2" key="1">
    <citation type="journal article" date="2016" name="Sci. Rep.">
        <title>Genomic and phenotypic characterization of the species Acinetobacter venetianus.</title>
        <authorList>
            <person name="Fondi M."/>
            <person name="Maida I."/>
            <person name="Perrin E."/>
            <person name="Orlandini V."/>
            <person name="La Torre L."/>
            <person name="Bosi E."/>
            <person name="Negroni A."/>
            <person name="Zanaroli G."/>
            <person name="Fava F."/>
            <person name="Decorosi F."/>
            <person name="Giovannetti L."/>
            <person name="Viti C."/>
            <person name="Vaneechoutte M."/>
            <person name="Dijkshoorn L."/>
            <person name="Fani R."/>
        </authorList>
    </citation>
    <scope>NUCLEOTIDE SEQUENCE [LARGE SCALE GENOMIC DNA]</scope>
    <source>
        <strain evidence="1 2">LUH13518</strain>
    </source>
</reference>
<dbReference type="EMBL" id="JRHX01000087">
    <property type="protein sequence ID" value="KXZ68802.1"/>
    <property type="molecule type" value="Genomic_DNA"/>
</dbReference>
<name>A0A150HQC9_9GAMM</name>
<dbReference type="PATRIC" id="fig|52133.19.peg.3008"/>
<evidence type="ECO:0000313" key="2">
    <source>
        <dbReference type="Proteomes" id="UP000075544"/>
    </source>
</evidence>
<gene>
    <name evidence="1" type="ORF">AVENLUH13518_02962</name>
</gene>
<protein>
    <submittedName>
        <fullName evidence="1">Uncharacterized protein</fullName>
    </submittedName>
</protein>
<accession>A0A150HQC9</accession>
<proteinExistence type="predicted"/>
<evidence type="ECO:0000313" key="1">
    <source>
        <dbReference type="EMBL" id="KXZ68802.1"/>
    </source>
</evidence>
<sequence>MAFYSITYTLDPNANEANFKKRILSVSGGVFIKGADSQYLIKSDIDASEIMDKLNDQPGGRNKILILKLDTNDWCHINLSIEVSDWLQLATNAD</sequence>
<dbReference type="AlphaFoldDB" id="A0A150HQC9"/>